<keyword evidence="2" id="KW-1185">Reference proteome</keyword>
<accession>A0ABU6WU67</accession>
<evidence type="ECO:0000313" key="1">
    <source>
        <dbReference type="EMBL" id="MED6188874.1"/>
    </source>
</evidence>
<dbReference type="Proteomes" id="UP001341840">
    <property type="component" value="Unassembled WGS sequence"/>
</dbReference>
<comment type="caution">
    <text evidence="1">The sequence shown here is derived from an EMBL/GenBank/DDBJ whole genome shotgun (WGS) entry which is preliminary data.</text>
</comment>
<sequence>MRKKTSWVCYVRVLPADLTRKKYAENLFTLNSPVNSSQNPPVTSASKSASNERVSFSDTGFANEHLLDSNSKVSMEGEHMQKNLSLATRTCIEAAAICQATQNELKSHRLLSYMEYKQLKTRIATSEAEVVELKNENGIYHLKIKELEGRLLLEKKDGEELKTRLGKSEEGRKSFFEKNKELSREIKTIASEKNKLPEDHDCATEENVQTSANILAVVEEIMVNIKKQIKVVEPKFNVYVLDPDKTIIDGQIVVPSK</sequence>
<dbReference type="EMBL" id="JASCZI010182961">
    <property type="protein sequence ID" value="MED6188874.1"/>
    <property type="molecule type" value="Genomic_DNA"/>
</dbReference>
<organism evidence="1 2">
    <name type="scientific">Stylosanthes scabra</name>
    <dbReference type="NCBI Taxonomy" id="79078"/>
    <lineage>
        <taxon>Eukaryota</taxon>
        <taxon>Viridiplantae</taxon>
        <taxon>Streptophyta</taxon>
        <taxon>Embryophyta</taxon>
        <taxon>Tracheophyta</taxon>
        <taxon>Spermatophyta</taxon>
        <taxon>Magnoliopsida</taxon>
        <taxon>eudicotyledons</taxon>
        <taxon>Gunneridae</taxon>
        <taxon>Pentapetalae</taxon>
        <taxon>rosids</taxon>
        <taxon>fabids</taxon>
        <taxon>Fabales</taxon>
        <taxon>Fabaceae</taxon>
        <taxon>Papilionoideae</taxon>
        <taxon>50 kb inversion clade</taxon>
        <taxon>dalbergioids sensu lato</taxon>
        <taxon>Dalbergieae</taxon>
        <taxon>Pterocarpus clade</taxon>
        <taxon>Stylosanthes</taxon>
    </lineage>
</organism>
<protein>
    <submittedName>
        <fullName evidence="1">Uncharacterized protein</fullName>
    </submittedName>
</protein>
<proteinExistence type="predicted"/>
<reference evidence="1 2" key="1">
    <citation type="journal article" date="2023" name="Plants (Basel)">
        <title>Bridging the Gap: Combining Genomics and Transcriptomics Approaches to Understand Stylosanthes scabra, an Orphan Legume from the Brazilian Caatinga.</title>
        <authorList>
            <person name="Ferreira-Neto J.R.C."/>
            <person name="da Silva M.D."/>
            <person name="Binneck E."/>
            <person name="de Melo N.F."/>
            <person name="da Silva R.H."/>
            <person name="de Melo A.L.T.M."/>
            <person name="Pandolfi V."/>
            <person name="Bustamante F.O."/>
            <person name="Brasileiro-Vidal A.C."/>
            <person name="Benko-Iseppon A.M."/>
        </authorList>
    </citation>
    <scope>NUCLEOTIDE SEQUENCE [LARGE SCALE GENOMIC DNA]</scope>
    <source>
        <tissue evidence="1">Leaves</tissue>
    </source>
</reference>
<evidence type="ECO:0000313" key="2">
    <source>
        <dbReference type="Proteomes" id="UP001341840"/>
    </source>
</evidence>
<name>A0ABU6WU67_9FABA</name>
<gene>
    <name evidence="1" type="ORF">PIB30_090086</name>
</gene>